<dbReference type="PANTHER" id="PTHR21879:SF7">
    <property type="entry name" value="OSIRIS 11"/>
    <property type="match status" value="1"/>
</dbReference>
<dbReference type="EMBL" id="JAUDFV010000147">
    <property type="protein sequence ID" value="KAL2720121.1"/>
    <property type="molecule type" value="Genomic_DNA"/>
</dbReference>
<feature type="transmembrane region" description="Helical" evidence="1">
    <location>
        <begin position="13"/>
        <end position="31"/>
    </location>
</feature>
<accession>A0ABD2AHM4</accession>
<evidence type="ECO:0000313" key="3">
    <source>
        <dbReference type="Proteomes" id="UP001607302"/>
    </source>
</evidence>
<dbReference type="Pfam" id="PF07898">
    <property type="entry name" value="DUF1676"/>
    <property type="match status" value="1"/>
</dbReference>
<dbReference type="AlphaFoldDB" id="A0ABD2AHM4"/>
<keyword evidence="3" id="KW-1185">Reference proteome</keyword>
<organism evidence="2 3">
    <name type="scientific">Vespula squamosa</name>
    <name type="common">Southern yellow jacket</name>
    <name type="synonym">Wasp</name>
    <dbReference type="NCBI Taxonomy" id="30214"/>
    <lineage>
        <taxon>Eukaryota</taxon>
        <taxon>Metazoa</taxon>
        <taxon>Ecdysozoa</taxon>
        <taxon>Arthropoda</taxon>
        <taxon>Hexapoda</taxon>
        <taxon>Insecta</taxon>
        <taxon>Pterygota</taxon>
        <taxon>Neoptera</taxon>
        <taxon>Endopterygota</taxon>
        <taxon>Hymenoptera</taxon>
        <taxon>Apocrita</taxon>
        <taxon>Aculeata</taxon>
        <taxon>Vespoidea</taxon>
        <taxon>Vespidae</taxon>
        <taxon>Vespinae</taxon>
        <taxon>Vespula</taxon>
    </lineage>
</organism>
<comment type="caution">
    <text evidence="2">The sequence shown here is derived from an EMBL/GenBank/DDBJ whole genome shotgun (WGS) entry which is preliminary data.</text>
</comment>
<name>A0ABD2AHM4_VESSQ</name>
<sequence>MTLPANAQFYSNMLRQVFLALHLLVFGLLIVKCRTKLVNQKLSKDVDCKTATKFDDIGASICNNDSSKGQELKKMQNMDNDTRYLDGDGVEEGRRKNRGYGKLFMYLIGATKATMLYVMIHAVAALAGKALIVAKFALAIAIAAILKKALEHNEKTSYEIVKHPHHSYIQTHSSSIDYDHHGGYESGYNHRKRRRII</sequence>
<evidence type="ECO:0000256" key="1">
    <source>
        <dbReference type="SAM" id="Phobius"/>
    </source>
</evidence>
<feature type="transmembrane region" description="Helical" evidence="1">
    <location>
        <begin position="103"/>
        <end position="120"/>
    </location>
</feature>
<reference evidence="2 3" key="1">
    <citation type="journal article" date="2024" name="Ann. Entomol. Soc. Am.">
        <title>Genomic analyses of the southern and eastern yellowjacket wasps (Hymenoptera: Vespidae) reveal evolutionary signatures of social life.</title>
        <authorList>
            <person name="Catto M.A."/>
            <person name="Caine P.B."/>
            <person name="Orr S.E."/>
            <person name="Hunt B.G."/>
            <person name="Goodisman M.A.D."/>
        </authorList>
    </citation>
    <scope>NUCLEOTIDE SEQUENCE [LARGE SCALE GENOMIC DNA]</scope>
    <source>
        <strain evidence="2">233</strain>
        <tissue evidence="2">Head and thorax</tissue>
    </source>
</reference>
<dbReference type="InterPro" id="IPR012464">
    <property type="entry name" value="DUF1676"/>
</dbReference>
<proteinExistence type="predicted"/>
<gene>
    <name evidence="2" type="ORF">V1478_010387</name>
</gene>
<dbReference type="Proteomes" id="UP001607302">
    <property type="component" value="Unassembled WGS sequence"/>
</dbReference>
<dbReference type="PANTHER" id="PTHR21879">
    <property type="entry name" value="FI03362P-RELATED-RELATED"/>
    <property type="match status" value="1"/>
</dbReference>
<keyword evidence="1" id="KW-0472">Membrane</keyword>
<protein>
    <submittedName>
        <fullName evidence="2">Uncharacterized protein</fullName>
    </submittedName>
</protein>
<evidence type="ECO:0000313" key="2">
    <source>
        <dbReference type="EMBL" id="KAL2720121.1"/>
    </source>
</evidence>
<keyword evidence="1" id="KW-0812">Transmembrane</keyword>
<keyword evidence="1" id="KW-1133">Transmembrane helix</keyword>
<feature type="transmembrane region" description="Helical" evidence="1">
    <location>
        <begin position="126"/>
        <end position="146"/>
    </location>
</feature>